<protein>
    <submittedName>
        <fullName evidence="1">Pimeloyl-ACP methyl ester carboxylesterase</fullName>
    </submittedName>
</protein>
<accession>A0A7W9AQM8</accession>
<dbReference type="Proteomes" id="UP000557739">
    <property type="component" value="Unassembled WGS sequence"/>
</dbReference>
<dbReference type="EMBL" id="JACIJJ010000003">
    <property type="protein sequence ID" value="MBB5698829.1"/>
    <property type="molecule type" value="Genomic_DNA"/>
</dbReference>
<comment type="caution">
    <text evidence="1">The sequence shown here is derived from an EMBL/GenBank/DDBJ whole genome shotgun (WGS) entry which is preliminary data.</text>
</comment>
<name>A0A7W9AQM8_9SPHN</name>
<dbReference type="InterPro" id="IPR029058">
    <property type="entry name" value="AB_hydrolase_fold"/>
</dbReference>
<organism evidence="1 2">
    <name type="scientific">Sphingomonas yantingensis</name>
    <dbReference type="NCBI Taxonomy" id="1241761"/>
    <lineage>
        <taxon>Bacteria</taxon>
        <taxon>Pseudomonadati</taxon>
        <taxon>Pseudomonadota</taxon>
        <taxon>Alphaproteobacteria</taxon>
        <taxon>Sphingomonadales</taxon>
        <taxon>Sphingomonadaceae</taxon>
        <taxon>Sphingomonas</taxon>
    </lineage>
</organism>
<evidence type="ECO:0000313" key="2">
    <source>
        <dbReference type="Proteomes" id="UP000557739"/>
    </source>
</evidence>
<keyword evidence="2" id="KW-1185">Reference proteome</keyword>
<gene>
    <name evidence="1" type="ORF">FHR19_002184</name>
</gene>
<reference evidence="1 2" key="1">
    <citation type="submission" date="2020-08" db="EMBL/GenBank/DDBJ databases">
        <title>Genomic Encyclopedia of Type Strains, Phase IV (KMG-IV): sequencing the most valuable type-strain genomes for metagenomic binning, comparative biology and taxonomic classification.</title>
        <authorList>
            <person name="Goeker M."/>
        </authorList>
    </citation>
    <scope>NUCLEOTIDE SEQUENCE [LARGE SCALE GENOMIC DNA]</scope>
    <source>
        <strain evidence="1 2">DSM 27244</strain>
    </source>
</reference>
<proteinExistence type="predicted"/>
<evidence type="ECO:0000313" key="1">
    <source>
        <dbReference type="EMBL" id="MBB5698829.1"/>
    </source>
</evidence>
<dbReference type="RefSeq" id="WP_343053241.1">
    <property type="nucleotide sequence ID" value="NZ_JACIJJ010000003.1"/>
</dbReference>
<sequence length="229" mass="24369">MALTPPAWRHTLTEVPRGAAGVLRLAGKWRAMATGPRGRGEPVMVLPGLFNSDRSNVALRRHLTRMGYRVEGWGLGRNLGQRAIGQDGERLFARIDAMAERYGAPISLVGISLGGLMARIAAHRMPGHVAQVVTISSPFAGPPDATRVWRAYQALSGARIDDPEVRALVGEAGRPLSVPTTAIWSASDGLVGGAICRGEDCAAVEVRSSHVWVQFNPDVLRAVAVALAT</sequence>
<dbReference type="AlphaFoldDB" id="A0A7W9AQM8"/>
<dbReference type="Gene3D" id="3.40.50.1820">
    <property type="entry name" value="alpha/beta hydrolase"/>
    <property type="match status" value="1"/>
</dbReference>
<dbReference type="SUPFAM" id="SSF53474">
    <property type="entry name" value="alpha/beta-Hydrolases"/>
    <property type="match status" value="1"/>
</dbReference>